<keyword evidence="5 10" id="KW-0547">Nucleotide-binding</keyword>
<protein>
    <recommendedName>
        <fullName evidence="3">Aminoglycoside 3'-phosphotransferase</fullName>
        <ecNumber evidence="2">2.7.1.95</ecNumber>
    </recommendedName>
</protein>
<dbReference type="Gene3D" id="3.30.200.20">
    <property type="entry name" value="Phosphorylase Kinase, domain 1"/>
    <property type="match status" value="1"/>
</dbReference>
<comment type="catalytic activity">
    <reaction evidence="9">
        <text>kanamycin A + ATP = kanamycin 3'-phosphate + ADP + H(+)</text>
        <dbReference type="Rhea" id="RHEA:24256"/>
        <dbReference type="ChEBI" id="CHEBI:15378"/>
        <dbReference type="ChEBI" id="CHEBI:30616"/>
        <dbReference type="ChEBI" id="CHEBI:57909"/>
        <dbReference type="ChEBI" id="CHEBI:58214"/>
        <dbReference type="ChEBI" id="CHEBI:456216"/>
        <dbReference type="EC" id="2.7.1.95"/>
    </reaction>
</comment>
<evidence type="ECO:0000256" key="9">
    <source>
        <dbReference type="ARBA" id="ARBA00048925"/>
    </source>
</evidence>
<proteinExistence type="inferred from homology"/>
<evidence type="ECO:0000256" key="4">
    <source>
        <dbReference type="ARBA" id="ARBA00022679"/>
    </source>
</evidence>
<dbReference type="PANTHER" id="PTHR21310">
    <property type="entry name" value="AMINOGLYCOSIDE PHOSPHOTRANSFERASE-RELATED-RELATED"/>
    <property type="match status" value="1"/>
</dbReference>
<sequence>MARERDTQSITLPASMQSLIDGYSWKENLVGMSGGKVFRLVAPAGKSDLYLKYGHGSTARDITDEMVRLDWLKQHINVPEVLSFTKTGDEAWLLTRALTGRTAYQMLEDAPENHLLIVEACTRFLTKLHNIPVDDCPFNSSHHMRLALARKRLEAGLVDTDDFGGLYQGATAQQVWDDIQRCLPLAHEPVVTHGDFSLDNILISGTEVIGCIDVGRAGIADRYQDLAILWDCLGEFDASLQSHLWTAYGLASLNQNHLRFHLGLDEFF</sequence>
<dbReference type="EMBL" id="BAAADE010000003">
    <property type="protein sequence ID" value="GAA0605288.1"/>
    <property type="molecule type" value="Genomic_DNA"/>
</dbReference>
<dbReference type="RefSeq" id="WP_343805264.1">
    <property type="nucleotide sequence ID" value="NZ_BAAADE010000003.1"/>
</dbReference>
<dbReference type="EC" id="2.7.1.95" evidence="2"/>
<dbReference type="Proteomes" id="UP001424441">
    <property type="component" value="Unassembled WGS sequence"/>
</dbReference>
<name>A0ABN1G6W0_9HYPH</name>
<keyword evidence="4 10" id="KW-0808">Transferase</keyword>
<dbReference type="Pfam" id="PF01636">
    <property type="entry name" value="APH"/>
    <property type="match status" value="1"/>
</dbReference>
<evidence type="ECO:0000259" key="11">
    <source>
        <dbReference type="Pfam" id="PF01636"/>
    </source>
</evidence>
<organism evidence="12 13">
    <name type="scientific">Paenochrobactrum glaciei</name>
    <dbReference type="NCBI Taxonomy" id="486407"/>
    <lineage>
        <taxon>Bacteria</taxon>
        <taxon>Pseudomonadati</taxon>
        <taxon>Pseudomonadota</taxon>
        <taxon>Alphaproteobacteria</taxon>
        <taxon>Hyphomicrobiales</taxon>
        <taxon>Brucellaceae</taxon>
        <taxon>Paenochrobactrum</taxon>
    </lineage>
</organism>
<keyword evidence="6 10" id="KW-0418">Kinase</keyword>
<dbReference type="Gene3D" id="3.90.1200.10">
    <property type="match status" value="1"/>
</dbReference>
<dbReference type="InterPro" id="IPR051678">
    <property type="entry name" value="AGP_Transferase"/>
</dbReference>
<comment type="caution">
    <text evidence="12">The sequence shown here is derived from an EMBL/GenBank/DDBJ whole genome shotgun (WGS) entry which is preliminary data.</text>
</comment>
<keyword evidence="13" id="KW-1185">Reference proteome</keyword>
<feature type="domain" description="Aminoglycoside phosphotransferase" evidence="11">
    <location>
        <begin position="38"/>
        <end position="249"/>
    </location>
</feature>
<evidence type="ECO:0000256" key="10">
    <source>
        <dbReference type="PIRNR" id="PIRNR000706"/>
    </source>
</evidence>
<dbReference type="NCBIfam" id="NF033068">
    <property type="entry name" value="APH_3p"/>
    <property type="match status" value="1"/>
</dbReference>
<dbReference type="CDD" id="cd05150">
    <property type="entry name" value="APH"/>
    <property type="match status" value="1"/>
</dbReference>
<keyword evidence="7 10" id="KW-0067">ATP-binding</keyword>
<evidence type="ECO:0000256" key="3">
    <source>
        <dbReference type="ARBA" id="ARBA00017903"/>
    </source>
</evidence>
<dbReference type="PIRSF" id="PIRSF000706">
    <property type="entry name" value="Kanamycin_kin"/>
    <property type="match status" value="1"/>
</dbReference>
<dbReference type="InterPro" id="IPR011009">
    <property type="entry name" value="Kinase-like_dom_sf"/>
</dbReference>
<reference evidence="12 13" key="1">
    <citation type="journal article" date="2019" name="Int. J. Syst. Evol. Microbiol.">
        <title>The Global Catalogue of Microorganisms (GCM) 10K type strain sequencing project: providing services to taxonomists for standard genome sequencing and annotation.</title>
        <authorList>
            <consortium name="The Broad Institute Genomics Platform"/>
            <consortium name="The Broad Institute Genome Sequencing Center for Infectious Disease"/>
            <person name="Wu L."/>
            <person name="Ma J."/>
        </authorList>
    </citation>
    <scope>NUCLEOTIDE SEQUENCE [LARGE SCALE GENOMIC DNA]</scope>
    <source>
        <strain evidence="12 13">JCM 15115</strain>
    </source>
</reference>
<evidence type="ECO:0000256" key="6">
    <source>
        <dbReference type="ARBA" id="ARBA00022777"/>
    </source>
</evidence>
<evidence type="ECO:0000256" key="5">
    <source>
        <dbReference type="ARBA" id="ARBA00022741"/>
    </source>
</evidence>
<keyword evidence="8 10" id="KW-0046">Antibiotic resistance</keyword>
<gene>
    <name evidence="12" type="ORF">GCM10008943_21070</name>
</gene>
<dbReference type="PANTHER" id="PTHR21310:SF41">
    <property type="entry name" value="3'-PHOSPHOTRANSFERASE, PUTATIVE-RELATED"/>
    <property type="match status" value="1"/>
</dbReference>
<evidence type="ECO:0000256" key="1">
    <source>
        <dbReference type="ARBA" id="ARBA00006219"/>
    </source>
</evidence>
<dbReference type="InterPro" id="IPR024165">
    <property type="entry name" value="Kan/Strep_kinase"/>
</dbReference>
<evidence type="ECO:0000256" key="2">
    <source>
        <dbReference type="ARBA" id="ARBA00012193"/>
    </source>
</evidence>
<evidence type="ECO:0000256" key="8">
    <source>
        <dbReference type="ARBA" id="ARBA00023251"/>
    </source>
</evidence>
<evidence type="ECO:0000313" key="12">
    <source>
        <dbReference type="EMBL" id="GAA0605288.1"/>
    </source>
</evidence>
<evidence type="ECO:0000256" key="7">
    <source>
        <dbReference type="ARBA" id="ARBA00022840"/>
    </source>
</evidence>
<accession>A0ABN1G6W0</accession>
<comment type="similarity">
    <text evidence="1 10">Belongs to the aminoglycoside phosphotransferase family.</text>
</comment>
<dbReference type="SUPFAM" id="SSF56112">
    <property type="entry name" value="Protein kinase-like (PK-like)"/>
    <property type="match status" value="1"/>
</dbReference>
<evidence type="ECO:0000313" key="13">
    <source>
        <dbReference type="Proteomes" id="UP001424441"/>
    </source>
</evidence>
<dbReference type="InterPro" id="IPR002575">
    <property type="entry name" value="Aminoglycoside_PTrfase"/>
</dbReference>